<dbReference type="Gene3D" id="3.30.505.10">
    <property type="entry name" value="SH2 domain"/>
    <property type="match status" value="2"/>
</dbReference>
<dbReference type="FunFam" id="1.10.510.10:FF:000216">
    <property type="entry name" value="Tyrosine-protein kinase SYK"/>
    <property type="match status" value="1"/>
</dbReference>
<dbReference type="InterPro" id="IPR050198">
    <property type="entry name" value="Non-receptor_tyrosine_kinases"/>
</dbReference>
<dbReference type="PROSITE" id="PS00109">
    <property type="entry name" value="PROTEIN_KINASE_TYR"/>
    <property type="match status" value="1"/>
</dbReference>
<evidence type="ECO:0000256" key="9">
    <source>
        <dbReference type="ARBA" id="ARBA00022777"/>
    </source>
</evidence>
<dbReference type="PIRSF" id="PIRSF000604">
    <property type="entry name" value="TyrPK_SYK"/>
    <property type="match status" value="1"/>
</dbReference>
<evidence type="ECO:0000256" key="2">
    <source>
        <dbReference type="ARBA" id="ARBA00004514"/>
    </source>
</evidence>
<keyword evidence="9 16" id="KW-0418">Kinase</keyword>
<feature type="domain" description="SH2" evidence="21">
    <location>
        <begin position="14"/>
        <end position="106"/>
    </location>
</feature>
<feature type="active site" description="Proton acceptor" evidence="17">
    <location>
        <position position="473"/>
    </location>
</feature>
<dbReference type="InterPro" id="IPR023420">
    <property type="entry name" value="Kinase_SYK/ZAP-70_inter-SH2_sf"/>
</dbReference>
<keyword evidence="8 16" id="KW-0547">Nucleotide-binding</keyword>
<dbReference type="FunFam" id="3.30.505.10:FF:000038">
    <property type="entry name" value="Tyrosine-protein kinase"/>
    <property type="match status" value="1"/>
</dbReference>
<keyword evidence="24" id="KW-1185">Reference proteome</keyword>
<keyword evidence="6 16" id="KW-0808">Transferase</keyword>
<keyword evidence="7" id="KW-0677">Repeat</keyword>
<dbReference type="SUPFAM" id="SSF56112">
    <property type="entry name" value="Protein kinase-like (PK-like)"/>
    <property type="match status" value="1"/>
</dbReference>
<dbReference type="Gene3D" id="1.10.930.10">
    <property type="entry name" value="Syk Kinase, Chain A, domain 2"/>
    <property type="match status" value="1"/>
</dbReference>
<keyword evidence="10 16" id="KW-0067">ATP-binding</keyword>
<sequence length="614" mass="70255">MATNLANIANHLPYFFGNITREEAEDYLMQGGLSDGLYLLRQSRNYLGGFALSLAHGKKVHHYTIERELSGSYAISGGKSHMSPVELINYHSEEADGLVCLLRRPCNRPPGVEPKTGPFEDLKENLIREYVKQTWNLQGHALEQAIISQKPQLEKLIATTAHEKMPWFHGKISRNESEHSILLGTKTNGKFLIRERDNNGSYALCLFSEGKVLHYRIDRDKTGKLSIPDGKKFDTLWQLVEHYSYKPDGLQRVLTIPCPRLGSENANIIFNTRPPPLPGIHPKFHQSSPRSSDDSMSCNPYVLQRTRALLGADQDQSYALPMDTEVYESPYADPEEIKPKNVYLDRKLLTLEEGELGSGNFGTVKKGFYMMKKGAKAVAIKILKNDNNDPAIKDELLREANVMQQLDNPYIVRMIGICEAESWMLVMEMAELGPLNKFLQKNRHVKEKNITELVHQVSMGMKYLEENNFVHRDLAARNVLLVTQHYAKISDFGLSKALATDENYYKAQSHGKWPVKWYAPECMNFYKFSSKSDVWSFGVLMWEAFSYGQKPYKGMKGSEVAQMLERGERMESPEACPAEMYDLMKLCWIYKVDQRPGFSTVELKLRNYYYDISH</sequence>
<dbReference type="PROSITE" id="PS50011">
    <property type="entry name" value="PROTEIN_KINASE_DOM"/>
    <property type="match status" value="1"/>
</dbReference>
<dbReference type="PROSITE" id="PS00107">
    <property type="entry name" value="PROTEIN_KINASE_ATP"/>
    <property type="match status" value="1"/>
</dbReference>
<dbReference type="PRINTS" id="PR00109">
    <property type="entry name" value="TYRKINASE"/>
</dbReference>
<keyword evidence="14 16" id="KW-0829">Tyrosine-protein kinase</keyword>
<reference evidence="23" key="1">
    <citation type="submission" date="2025-08" db="UniProtKB">
        <authorList>
            <consortium name="Ensembl"/>
        </authorList>
    </citation>
    <scope>IDENTIFICATION</scope>
</reference>
<dbReference type="PROSITE" id="PS50001">
    <property type="entry name" value="SH2"/>
    <property type="match status" value="2"/>
</dbReference>
<evidence type="ECO:0000256" key="12">
    <source>
        <dbReference type="ARBA" id="ARBA00022999"/>
    </source>
</evidence>
<dbReference type="InterPro" id="IPR017441">
    <property type="entry name" value="Protein_kinase_ATP_BS"/>
</dbReference>
<evidence type="ECO:0000256" key="13">
    <source>
        <dbReference type="ARBA" id="ARBA00023136"/>
    </source>
</evidence>
<evidence type="ECO:0000313" key="23">
    <source>
        <dbReference type="Ensembl" id="ENSPCEP00000011929.1"/>
    </source>
</evidence>
<dbReference type="GO" id="GO:0005829">
    <property type="term" value="C:cytosol"/>
    <property type="evidence" value="ECO:0007669"/>
    <property type="project" value="UniProtKB-SubCell"/>
</dbReference>
<dbReference type="GO" id="GO:0004715">
    <property type="term" value="F:non-membrane spanning protein tyrosine kinase activity"/>
    <property type="evidence" value="ECO:0007669"/>
    <property type="project" value="UniProtKB-EC"/>
</dbReference>
<evidence type="ECO:0000256" key="17">
    <source>
        <dbReference type="PIRSR" id="PIRSR000604-1"/>
    </source>
</evidence>
<evidence type="ECO:0000256" key="4">
    <source>
        <dbReference type="ARBA" id="ARBA00022490"/>
    </source>
</evidence>
<dbReference type="InterPro" id="IPR036860">
    <property type="entry name" value="SH2_dom_sf"/>
</dbReference>
<keyword evidence="12 19" id="KW-0727">SH2 domain</keyword>
<feature type="domain" description="SH2" evidence="21">
    <location>
        <begin position="167"/>
        <end position="258"/>
    </location>
</feature>
<feature type="binding site" evidence="18">
    <location>
        <begin position="356"/>
        <end position="364"/>
    </location>
    <ligand>
        <name>ATP</name>
        <dbReference type="ChEBI" id="CHEBI:30616"/>
    </ligand>
</feature>
<dbReference type="FunFam" id="1.10.930.10:FF:000001">
    <property type="entry name" value="Tyrosine-protein kinase"/>
    <property type="match status" value="1"/>
</dbReference>
<evidence type="ECO:0000256" key="6">
    <source>
        <dbReference type="ARBA" id="ARBA00022679"/>
    </source>
</evidence>
<evidence type="ECO:0000256" key="8">
    <source>
        <dbReference type="ARBA" id="ARBA00022741"/>
    </source>
</evidence>
<dbReference type="GO" id="GO:0005886">
    <property type="term" value="C:plasma membrane"/>
    <property type="evidence" value="ECO:0007669"/>
    <property type="project" value="UniProtKB-SubCell"/>
</dbReference>
<evidence type="ECO:0000256" key="20">
    <source>
        <dbReference type="PROSITE-ProRule" id="PRU10141"/>
    </source>
</evidence>
<reference evidence="23" key="2">
    <citation type="submission" date="2025-09" db="UniProtKB">
        <authorList>
            <consortium name="Ensembl"/>
        </authorList>
    </citation>
    <scope>IDENTIFICATION</scope>
</reference>
<evidence type="ECO:0000256" key="10">
    <source>
        <dbReference type="ARBA" id="ARBA00022840"/>
    </source>
</evidence>
<dbReference type="FunFam" id="3.30.505.10:FF:000031">
    <property type="entry name" value="Tyrosine-protein kinase"/>
    <property type="match status" value="1"/>
</dbReference>
<dbReference type="Pfam" id="PF07714">
    <property type="entry name" value="PK_Tyr_Ser-Thr"/>
    <property type="match status" value="1"/>
</dbReference>
<dbReference type="InterPro" id="IPR012234">
    <property type="entry name" value="Tyr_kinase_non-rcpt_SYK/ZAP70"/>
</dbReference>
<name>A0A8C8RZ88_9SAUR</name>
<dbReference type="GO" id="GO:0045087">
    <property type="term" value="P:innate immune response"/>
    <property type="evidence" value="ECO:0007669"/>
    <property type="project" value="UniProtKB-KW"/>
</dbReference>
<dbReference type="CDD" id="cd05116">
    <property type="entry name" value="PTKc_Syk"/>
    <property type="match status" value="1"/>
</dbReference>
<dbReference type="AlphaFoldDB" id="A0A8C8RZ88"/>
<proteinExistence type="inferred from homology"/>
<dbReference type="InterPro" id="IPR000719">
    <property type="entry name" value="Prot_kinase_dom"/>
</dbReference>
<dbReference type="SMART" id="SM00252">
    <property type="entry name" value="SH2"/>
    <property type="match status" value="2"/>
</dbReference>
<dbReference type="PRINTS" id="PR00401">
    <property type="entry name" value="SH2DOMAIN"/>
</dbReference>
<dbReference type="InterPro" id="IPR020635">
    <property type="entry name" value="Tyr_kinase_cat_dom"/>
</dbReference>
<dbReference type="PANTHER" id="PTHR24418">
    <property type="entry name" value="TYROSINE-PROTEIN KINASE"/>
    <property type="match status" value="1"/>
</dbReference>
<dbReference type="CDD" id="cd10401">
    <property type="entry name" value="SH2_C-SH2_Syk_like"/>
    <property type="match status" value="1"/>
</dbReference>
<evidence type="ECO:0000256" key="15">
    <source>
        <dbReference type="ARBA" id="ARBA00051245"/>
    </source>
</evidence>
<evidence type="ECO:0000256" key="5">
    <source>
        <dbReference type="ARBA" id="ARBA00022588"/>
    </source>
</evidence>
<dbReference type="Pfam" id="PF00017">
    <property type="entry name" value="SH2"/>
    <property type="match status" value="2"/>
</dbReference>
<dbReference type="EC" id="2.7.10.2" evidence="16"/>
<evidence type="ECO:0000256" key="7">
    <source>
        <dbReference type="ARBA" id="ARBA00022737"/>
    </source>
</evidence>
<dbReference type="InterPro" id="IPR000980">
    <property type="entry name" value="SH2"/>
</dbReference>
<dbReference type="InterPro" id="IPR008266">
    <property type="entry name" value="Tyr_kinase_AS"/>
</dbReference>
<dbReference type="Proteomes" id="UP000694393">
    <property type="component" value="Unplaced"/>
</dbReference>
<keyword evidence="13" id="KW-0472">Membrane</keyword>
<evidence type="ECO:0000259" key="21">
    <source>
        <dbReference type="PROSITE" id="PS50001"/>
    </source>
</evidence>
<keyword evidence="11" id="KW-0391">Immunity</keyword>
<dbReference type="InterPro" id="IPR011009">
    <property type="entry name" value="Kinase-like_dom_sf"/>
</dbReference>
<evidence type="ECO:0000256" key="3">
    <source>
        <dbReference type="ARBA" id="ARBA00022475"/>
    </source>
</evidence>
<organism evidence="23 24">
    <name type="scientific">Pelusios castaneus</name>
    <name type="common">West African mud turtle</name>
    <dbReference type="NCBI Taxonomy" id="367368"/>
    <lineage>
        <taxon>Eukaryota</taxon>
        <taxon>Metazoa</taxon>
        <taxon>Chordata</taxon>
        <taxon>Craniata</taxon>
        <taxon>Vertebrata</taxon>
        <taxon>Euteleostomi</taxon>
        <taxon>Archelosauria</taxon>
        <taxon>Testudinata</taxon>
        <taxon>Testudines</taxon>
        <taxon>Pleurodira</taxon>
        <taxon>Pelomedusidae</taxon>
        <taxon>Pelusios</taxon>
    </lineage>
</organism>
<evidence type="ECO:0000256" key="14">
    <source>
        <dbReference type="ARBA" id="ARBA00023137"/>
    </source>
</evidence>
<dbReference type="InterPro" id="IPR035838">
    <property type="entry name" value="SYK/ZAP-70_N_SH2"/>
</dbReference>
<dbReference type="GO" id="GO:0035556">
    <property type="term" value="P:intracellular signal transduction"/>
    <property type="evidence" value="ECO:0007669"/>
    <property type="project" value="InterPro"/>
</dbReference>
<comment type="similarity">
    <text evidence="16">Belongs to the protein kinase superfamily. Tyr protein kinase family. SYK/ZAP-70 subfamily.</text>
</comment>
<keyword evidence="5" id="KW-0399">Innate immunity</keyword>
<evidence type="ECO:0000256" key="19">
    <source>
        <dbReference type="PROSITE-ProRule" id="PRU00191"/>
    </source>
</evidence>
<evidence type="ECO:0000313" key="24">
    <source>
        <dbReference type="Proteomes" id="UP000694393"/>
    </source>
</evidence>
<feature type="domain" description="Protein kinase" evidence="22">
    <location>
        <begin position="350"/>
        <end position="614"/>
    </location>
</feature>
<dbReference type="SUPFAM" id="SSF55550">
    <property type="entry name" value="SH2 domain"/>
    <property type="match status" value="2"/>
</dbReference>
<dbReference type="FunFam" id="3.30.200.20:FF:000185">
    <property type="entry name" value="Tyrosine-protein kinase"/>
    <property type="match status" value="1"/>
</dbReference>
<dbReference type="GO" id="GO:0005524">
    <property type="term" value="F:ATP binding"/>
    <property type="evidence" value="ECO:0007669"/>
    <property type="project" value="UniProtKB-UniRule"/>
</dbReference>
<dbReference type="CDD" id="cd09938">
    <property type="entry name" value="SH2_N-SH2_Zap70_Syk_like"/>
    <property type="match status" value="1"/>
</dbReference>
<comment type="catalytic activity">
    <reaction evidence="15 16">
        <text>L-tyrosyl-[protein] + ATP = O-phospho-L-tyrosyl-[protein] + ADP + H(+)</text>
        <dbReference type="Rhea" id="RHEA:10596"/>
        <dbReference type="Rhea" id="RHEA-COMP:10136"/>
        <dbReference type="Rhea" id="RHEA-COMP:20101"/>
        <dbReference type="ChEBI" id="CHEBI:15378"/>
        <dbReference type="ChEBI" id="CHEBI:30616"/>
        <dbReference type="ChEBI" id="CHEBI:46858"/>
        <dbReference type="ChEBI" id="CHEBI:61978"/>
        <dbReference type="ChEBI" id="CHEBI:456216"/>
        <dbReference type="EC" id="2.7.10.2"/>
    </reaction>
</comment>
<evidence type="ECO:0000256" key="16">
    <source>
        <dbReference type="PIRNR" id="PIRNR000604"/>
    </source>
</evidence>
<dbReference type="SMART" id="SM00219">
    <property type="entry name" value="TyrKc"/>
    <property type="match status" value="1"/>
</dbReference>
<evidence type="ECO:0000256" key="18">
    <source>
        <dbReference type="PIRSR" id="PIRSR000604-2"/>
    </source>
</evidence>
<dbReference type="Ensembl" id="ENSPCET00000012339.1">
    <property type="protein sequence ID" value="ENSPCEP00000011929.1"/>
    <property type="gene ID" value="ENSPCEG00000009438.1"/>
</dbReference>
<keyword evidence="4" id="KW-0963">Cytoplasm</keyword>
<keyword evidence="3" id="KW-1003">Cell membrane</keyword>
<dbReference type="Gene3D" id="1.10.510.10">
    <property type="entry name" value="Transferase(Phosphotransferase) domain 1"/>
    <property type="match status" value="1"/>
</dbReference>
<dbReference type="InterPro" id="IPR001245">
    <property type="entry name" value="Ser-Thr/Tyr_kinase_cat_dom"/>
</dbReference>
<evidence type="ECO:0000259" key="22">
    <source>
        <dbReference type="PROSITE" id="PS50011"/>
    </source>
</evidence>
<evidence type="ECO:0000256" key="1">
    <source>
        <dbReference type="ARBA" id="ARBA00004236"/>
    </source>
</evidence>
<feature type="binding site" evidence="18 20">
    <location>
        <position position="381"/>
    </location>
    <ligand>
        <name>ATP</name>
        <dbReference type="ChEBI" id="CHEBI:30616"/>
    </ligand>
</feature>
<accession>A0A8C8RZ88</accession>
<evidence type="ECO:0000256" key="11">
    <source>
        <dbReference type="ARBA" id="ARBA00022859"/>
    </source>
</evidence>
<protein>
    <recommendedName>
        <fullName evidence="16">Tyrosine-protein kinase</fullName>
        <ecNumber evidence="16">2.7.10.2</ecNumber>
    </recommendedName>
</protein>
<dbReference type="Gene3D" id="3.30.200.20">
    <property type="entry name" value="Phosphorylase Kinase, domain 1"/>
    <property type="match status" value="1"/>
</dbReference>
<comment type="subcellular location">
    <subcellularLocation>
        <location evidence="1">Cell membrane</location>
    </subcellularLocation>
    <subcellularLocation>
        <location evidence="2">Cytoplasm</location>
        <location evidence="2">Cytosol</location>
    </subcellularLocation>
</comment>